<dbReference type="InterPro" id="IPR050465">
    <property type="entry name" value="UPF0194_transport"/>
</dbReference>
<dbReference type="InterPro" id="IPR058627">
    <property type="entry name" value="MdtA-like_C"/>
</dbReference>
<dbReference type="EMBL" id="QPJT01000023">
    <property type="protein sequence ID" value="RCX12220.1"/>
    <property type="molecule type" value="Genomic_DNA"/>
</dbReference>
<dbReference type="Proteomes" id="UP000253034">
    <property type="component" value="Unassembled WGS sequence"/>
</dbReference>
<evidence type="ECO:0000313" key="7">
    <source>
        <dbReference type="EMBL" id="RCX12220.1"/>
    </source>
</evidence>
<sequence>MKKKVIIGSVIGVVIVAFIVVNIFSSKEGSPAFSGGNAIRVTTESIQKGDISSYISANGVVEEIEKAEGYFDTALKVEAILVGKNEKISKGQKIIEVNLDDLNSQLEQLKVSKATQELSIKKIRAHDSKASVQTSERVEQNNVENAQNAYNEALKNYNSSKALLEGGSISQSDFDNAAKILNDAEVALVNAKLKYESTVDSNKSSLKSEALDLESEQQTLKATMLKIEDMEKKIKKINDMLLSPIDGFVSELNVEKGSYINASGYAYKVVNPDKLRIKAKVSEFNVKNVKPGQNAFITGDSIDKDVEVKGKVLSVSPTATKIATSNGEETVIEVLLSIDNAGGSVRPGINVTCDIYTVEKKDVLVANLNMIDLDKDDNKFVYLANRENSTMKRVPVKLGITSDMSAEIIEGLKEGDEVVLDPQPTFKDGLKITITGEGKK</sequence>
<comment type="caution">
    <text evidence="7">The sequence shown here is derived from an EMBL/GenBank/DDBJ whole genome shotgun (WGS) entry which is preliminary data.</text>
</comment>
<feature type="coiled-coil region" evidence="3">
    <location>
        <begin position="213"/>
        <end position="240"/>
    </location>
</feature>
<organism evidence="7 8">
    <name type="scientific">Anaerobacterium chartisolvens</name>
    <dbReference type="NCBI Taxonomy" id="1297424"/>
    <lineage>
        <taxon>Bacteria</taxon>
        <taxon>Bacillati</taxon>
        <taxon>Bacillota</taxon>
        <taxon>Clostridia</taxon>
        <taxon>Eubacteriales</taxon>
        <taxon>Oscillospiraceae</taxon>
        <taxon>Anaerobacterium</taxon>
    </lineage>
</organism>
<dbReference type="InterPro" id="IPR058636">
    <property type="entry name" value="Beta-barrel_YknX"/>
</dbReference>
<comment type="subcellular location">
    <subcellularLocation>
        <location evidence="1">Cell envelope</location>
    </subcellularLocation>
</comment>
<feature type="domain" description="YknX-like beta-barrel" evidence="6">
    <location>
        <begin position="276"/>
        <end position="355"/>
    </location>
</feature>
<reference evidence="7 8" key="1">
    <citation type="submission" date="2018-07" db="EMBL/GenBank/DDBJ databases">
        <title>Genomic Encyclopedia of Type Strains, Phase IV (KMG-IV): sequencing the most valuable type-strain genomes for metagenomic binning, comparative biology and taxonomic classification.</title>
        <authorList>
            <person name="Goeker M."/>
        </authorList>
    </citation>
    <scope>NUCLEOTIDE SEQUENCE [LARGE SCALE GENOMIC DNA]</scope>
    <source>
        <strain evidence="7 8">DSM 27016</strain>
    </source>
</reference>
<keyword evidence="4" id="KW-0812">Transmembrane</keyword>
<feature type="transmembrane region" description="Helical" evidence="4">
    <location>
        <begin position="5"/>
        <end position="24"/>
    </location>
</feature>
<name>A0A369AS80_9FIRM</name>
<keyword evidence="4" id="KW-1133">Transmembrane helix</keyword>
<keyword evidence="2 3" id="KW-0175">Coiled coil</keyword>
<feature type="domain" description="Multidrug resistance protein MdtA-like C-terminal permuted SH3" evidence="5">
    <location>
        <begin position="373"/>
        <end position="421"/>
    </location>
</feature>
<evidence type="ECO:0000256" key="2">
    <source>
        <dbReference type="ARBA" id="ARBA00023054"/>
    </source>
</evidence>
<accession>A0A369AS80</accession>
<evidence type="ECO:0000256" key="3">
    <source>
        <dbReference type="SAM" id="Coils"/>
    </source>
</evidence>
<dbReference type="PANTHER" id="PTHR32347:SF14">
    <property type="entry name" value="EFFLUX SYSTEM COMPONENT YKNX-RELATED"/>
    <property type="match status" value="1"/>
</dbReference>
<dbReference type="GO" id="GO:0030313">
    <property type="term" value="C:cell envelope"/>
    <property type="evidence" value="ECO:0007669"/>
    <property type="project" value="UniProtKB-SubCell"/>
</dbReference>
<dbReference type="OrthoDB" id="11589at2"/>
<evidence type="ECO:0000256" key="1">
    <source>
        <dbReference type="ARBA" id="ARBA00004196"/>
    </source>
</evidence>
<evidence type="ECO:0000313" key="8">
    <source>
        <dbReference type="Proteomes" id="UP000253034"/>
    </source>
</evidence>
<keyword evidence="8" id="KW-1185">Reference proteome</keyword>
<evidence type="ECO:0000259" key="6">
    <source>
        <dbReference type="Pfam" id="PF25990"/>
    </source>
</evidence>
<dbReference type="Pfam" id="PF25990">
    <property type="entry name" value="Beta-barrel_YknX"/>
    <property type="match status" value="1"/>
</dbReference>
<gene>
    <name evidence="7" type="ORF">DFR58_12330</name>
</gene>
<dbReference type="Gene3D" id="2.40.420.20">
    <property type="match status" value="1"/>
</dbReference>
<dbReference type="AlphaFoldDB" id="A0A369AS80"/>
<dbReference type="Gene3D" id="2.40.30.170">
    <property type="match status" value="1"/>
</dbReference>
<dbReference type="PANTHER" id="PTHR32347">
    <property type="entry name" value="EFFLUX SYSTEM COMPONENT YKNX-RELATED"/>
    <property type="match status" value="1"/>
</dbReference>
<dbReference type="RefSeq" id="WP_114299038.1">
    <property type="nucleotide sequence ID" value="NZ_QPJT01000023.1"/>
</dbReference>
<evidence type="ECO:0000259" key="5">
    <source>
        <dbReference type="Pfam" id="PF25967"/>
    </source>
</evidence>
<dbReference type="Pfam" id="PF25967">
    <property type="entry name" value="RND-MFP_C"/>
    <property type="match status" value="1"/>
</dbReference>
<feature type="coiled-coil region" evidence="3">
    <location>
        <begin position="92"/>
        <end position="163"/>
    </location>
</feature>
<keyword evidence="4" id="KW-0472">Membrane</keyword>
<protein>
    <submittedName>
        <fullName evidence="7">RND family efflux transporter MFP subunit</fullName>
    </submittedName>
</protein>
<proteinExistence type="predicted"/>
<evidence type="ECO:0000256" key="4">
    <source>
        <dbReference type="SAM" id="Phobius"/>
    </source>
</evidence>